<evidence type="ECO:0000256" key="1">
    <source>
        <dbReference type="SAM" id="MobiDB-lite"/>
    </source>
</evidence>
<dbReference type="EMBL" id="JAGTXO010000011">
    <property type="protein sequence ID" value="KAG8464949.1"/>
    <property type="molecule type" value="Genomic_DNA"/>
</dbReference>
<evidence type="ECO:0000313" key="3">
    <source>
        <dbReference type="Proteomes" id="UP000751190"/>
    </source>
</evidence>
<sequence length="227" mass="27366">MEPYADESAFSNQALSAKLSEKRAEQDLELLRNRIRMLRMEEAKAKAKVGETKKRQEEILAVRARNEQHAQRRAEQRFMDDEKLRRQREERLTKKTEEKLAVKARFDQMYAARREEAVKRKEEEAQNERMLRSLRDEEVAKAQQRREQILAQQRRAQSELGRQRQEQQQALIHNFLKMIADEEARRREIEAEISEMEKDELEQIEKLRRLQDEQRQSFDELEFALAQ</sequence>
<dbReference type="PANTHER" id="PTHR37473:SF1">
    <property type="entry name" value="EF-HAND DOMAIN-CONTAINING PROTEIN"/>
    <property type="match status" value="1"/>
</dbReference>
<proteinExistence type="predicted"/>
<gene>
    <name evidence="2" type="ORF">KFE25_012312</name>
</gene>
<dbReference type="Proteomes" id="UP000751190">
    <property type="component" value="Unassembled WGS sequence"/>
</dbReference>
<feature type="region of interest" description="Disordered" evidence="1">
    <location>
        <begin position="60"/>
        <end position="92"/>
    </location>
</feature>
<dbReference type="OMA" id="MDRQKRD"/>
<reference evidence="2" key="1">
    <citation type="submission" date="2021-05" db="EMBL/GenBank/DDBJ databases">
        <title>The genome of the haptophyte Pavlova lutheri (Diacronema luteri, Pavlovales) - a model for lipid biosynthesis in eukaryotic algae.</title>
        <authorList>
            <person name="Hulatt C.J."/>
            <person name="Posewitz M.C."/>
        </authorList>
    </citation>
    <scope>NUCLEOTIDE SEQUENCE</scope>
    <source>
        <strain evidence="2">NIVA-4/92</strain>
    </source>
</reference>
<evidence type="ECO:0000313" key="2">
    <source>
        <dbReference type="EMBL" id="KAG8464949.1"/>
    </source>
</evidence>
<keyword evidence="3" id="KW-1185">Reference proteome</keyword>
<dbReference type="AlphaFoldDB" id="A0A8J6C9W0"/>
<feature type="region of interest" description="Disordered" evidence="1">
    <location>
        <begin position="1"/>
        <end position="23"/>
    </location>
</feature>
<comment type="caution">
    <text evidence="2">The sequence shown here is derived from an EMBL/GenBank/DDBJ whole genome shotgun (WGS) entry which is preliminary data.</text>
</comment>
<organism evidence="2 3">
    <name type="scientific">Diacronema lutheri</name>
    <name type="common">Unicellular marine alga</name>
    <name type="synonym">Monochrysis lutheri</name>
    <dbReference type="NCBI Taxonomy" id="2081491"/>
    <lineage>
        <taxon>Eukaryota</taxon>
        <taxon>Haptista</taxon>
        <taxon>Haptophyta</taxon>
        <taxon>Pavlovophyceae</taxon>
        <taxon>Pavlovales</taxon>
        <taxon>Pavlovaceae</taxon>
        <taxon>Diacronema</taxon>
    </lineage>
</organism>
<name>A0A8J6C9W0_DIALT</name>
<accession>A0A8J6C9W0</accession>
<protein>
    <submittedName>
        <fullName evidence="2">Uncharacterized protein</fullName>
    </submittedName>
</protein>
<dbReference type="OrthoDB" id="75701at2759"/>
<dbReference type="PANTHER" id="PTHR37473">
    <property type="entry name" value="EF-HAND DOMAIN-CONTAINING PROTEIN"/>
    <property type="match status" value="1"/>
</dbReference>